<dbReference type="Proteomes" id="UP000578531">
    <property type="component" value="Unassembled WGS sequence"/>
</dbReference>
<gene>
    <name evidence="2" type="ORF">HO173_005281</name>
</gene>
<dbReference type="RefSeq" id="XP_037165839.1">
    <property type="nucleotide sequence ID" value="XM_037307199.1"/>
</dbReference>
<protein>
    <submittedName>
        <fullName evidence="2">Uncharacterized protein</fullName>
    </submittedName>
</protein>
<proteinExistence type="predicted"/>
<dbReference type="AlphaFoldDB" id="A0A8H6FXE9"/>
<sequence>MPFTHNHDDFQATEPFETPRNHDHDDFEDNQSSEGLVADPGVPTFVLRAGLGDPRGAPMPGVKCPRCAEKGIEQWVLPGKHCPRCSQPC</sequence>
<accession>A0A8H6FXE9</accession>
<feature type="region of interest" description="Disordered" evidence="1">
    <location>
        <begin position="1"/>
        <end position="41"/>
    </location>
</feature>
<dbReference type="EMBL" id="JACCJC010000018">
    <property type="protein sequence ID" value="KAF6236500.1"/>
    <property type="molecule type" value="Genomic_DNA"/>
</dbReference>
<dbReference type="OrthoDB" id="6133115at2759"/>
<evidence type="ECO:0000313" key="3">
    <source>
        <dbReference type="Proteomes" id="UP000578531"/>
    </source>
</evidence>
<keyword evidence="3" id="KW-1185">Reference proteome</keyword>
<evidence type="ECO:0000313" key="2">
    <source>
        <dbReference type="EMBL" id="KAF6236500.1"/>
    </source>
</evidence>
<dbReference type="GeneID" id="59286945"/>
<name>A0A8H6FXE9_9LECA</name>
<evidence type="ECO:0000256" key="1">
    <source>
        <dbReference type="SAM" id="MobiDB-lite"/>
    </source>
</evidence>
<reference evidence="2 3" key="1">
    <citation type="journal article" date="2020" name="Genomics">
        <title>Complete, high-quality genomes from long-read metagenomic sequencing of two wolf lichen thalli reveals enigmatic genome architecture.</title>
        <authorList>
            <person name="McKenzie S.K."/>
            <person name="Walston R.F."/>
            <person name="Allen J.L."/>
        </authorList>
    </citation>
    <scope>NUCLEOTIDE SEQUENCE [LARGE SCALE GENOMIC DNA]</scope>
    <source>
        <strain evidence="2">WasteWater2</strain>
    </source>
</reference>
<feature type="compositionally biased region" description="Basic and acidic residues" evidence="1">
    <location>
        <begin position="1"/>
        <end position="10"/>
    </location>
</feature>
<comment type="caution">
    <text evidence="2">The sequence shown here is derived from an EMBL/GenBank/DDBJ whole genome shotgun (WGS) entry which is preliminary data.</text>
</comment>
<organism evidence="2 3">
    <name type="scientific">Letharia columbiana</name>
    <dbReference type="NCBI Taxonomy" id="112416"/>
    <lineage>
        <taxon>Eukaryota</taxon>
        <taxon>Fungi</taxon>
        <taxon>Dikarya</taxon>
        <taxon>Ascomycota</taxon>
        <taxon>Pezizomycotina</taxon>
        <taxon>Lecanoromycetes</taxon>
        <taxon>OSLEUM clade</taxon>
        <taxon>Lecanoromycetidae</taxon>
        <taxon>Lecanorales</taxon>
        <taxon>Lecanorineae</taxon>
        <taxon>Parmeliaceae</taxon>
        <taxon>Letharia</taxon>
    </lineage>
</organism>